<accession>A0AAD4IKX3</accession>
<dbReference type="Proteomes" id="UP001199106">
    <property type="component" value="Unassembled WGS sequence"/>
</dbReference>
<evidence type="ECO:0000313" key="3">
    <source>
        <dbReference type="Proteomes" id="UP001199106"/>
    </source>
</evidence>
<organism evidence="2 3">
    <name type="scientific">Alternaria panax</name>
    <dbReference type="NCBI Taxonomy" id="48097"/>
    <lineage>
        <taxon>Eukaryota</taxon>
        <taxon>Fungi</taxon>
        <taxon>Dikarya</taxon>
        <taxon>Ascomycota</taxon>
        <taxon>Pezizomycotina</taxon>
        <taxon>Dothideomycetes</taxon>
        <taxon>Pleosporomycetidae</taxon>
        <taxon>Pleosporales</taxon>
        <taxon>Pleosporineae</taxon>
        <taxon>Pleosporaceae</taxon>
        <taxon>Alternaria</taxon>
        <taxon>Alternaria sect. Panax</taxon>
    </lineage>
</organism>
<keyword evidence="3" id="KW-1185">Reference proteome</keyword>
<name>A0AAD4IKX3_9PLEO</name>
<gene>
    <name evidence="2" type="ORF">G6011_01651</name>
</gene>
<feature type="compositionally biased region" description="Basic and acidic residues" evidence="1">
    <location>
        <begin position="310"/>
        <end position="320"/>
    </location>
</feature>
<evidence type="ECO:0000313" key="2">
    <source>
        <dbReference type="EMBL" id="KAG9196530.1"/>
    </source>
</evidence>
<reference evidence="2" key="1">
    <citation type="submission" date="2021-07" db="EMBL/GenBank/DDBJ databases">
        <title>Genome Resource of American Ginseng Black Spot Pathogen Alternaria panax.</title>
        <authorList>
            <person name="Qiu C."/>
            <person name="Wang W."/>
            <person name="Liu Z."/>
        </authorList>
    </citation>
    <scope>NUCLEOTIDE SEQUENCE</scope>
    <source>
        <strain evidence="2">BNCC115425</strain>
    </source>
</reference>
<comment type="caution">
    <text evidence="2">The sequence shown here is derived from an EMBL/GenBank/DDBJ whole genome shotgun (WGS) entry which is preliminary data.</text>
</comment>
<sequence>MLKQKTTLAKGDNFPKTRHRLNCAIRKYLTVLRSAPVSSPDLRIHRACYVLRKVFYAYREATWSRFCVSISLTTRHSGLTIITEDLMKLGRKNGWFAEFPQQYFVGNPTAKEKVLVITPCHDIGFLKKLVEQLFAGLDVHIEEVKVRLKPLTECTVIAVESGEGLDFTPYRTHWCMRITLPSTGKQTALDITGVQYGISHGDMPWESQLEFFVDEVQVVKPFGTLEKFAEEMATFKGTEGLEYDVAAGAIEAWHQTVDAAMGRKGLTWADVLQKPEADYERHTKKIISVGTSAMQKYAAVTKLTKRRNKAERYEERHEDQLEGEAEELEMMYLE</sequence>
<evidence type="ECO:0000256" key="1">
    <source>
        <dbReference type="SAM" id="MobiDB-lite"/>
    </source>
</evidence>
<protein>
    <submittedName>
        <fullName evidence="2">Uncharacterized protein</fullName>
    </submittedName>
</protein>
<proteinExistence type="predicted"/>
<dbReference type="EMBL" id="JAANER010000001">
    <property type="protein sequence ID" value="KAG9196530.1"/>
    <property type="molecule type" value="Genomic_DNA"/>
</dbReference>
<dbReference type="AlphaFoldDB" id="A0AAD4IKX3"/>
<feature type="compositionally biased region" description="Acidic residues" evidence="1">
    <location>
        <begin position="321"/>
        <end position="334"/>
    </location>
</feature>
<feature type="region of interest" description="Disordered" evidence="1">
    <location>
        <begin position="308"/>
        <end position="334"/>
    </location>
</feature>